<dbReference type="EMBL" id="GBRH01279289">
    <property type="protein sequence ID" value="JAD18606.1"/>
    <property type="molecule type" value="Transcribed_RNA"/>
</dbReference>
<dbReference type="AlphaFoldDB" id="A0A0A8XXQ4"/>
<proteinExistence type="predicted"/>
<accession>A0A0A8XXQ4</accession>
<name>A0A0A8XXQ4_ARUDO</name>
<evidence type="ECO:0000313" key="2">
    <source>
        <dbReference type="EMBL" id="JAD18606.1"/>
    </source>
</evidence>
<sequence length="50" mass="5543">MGRRKQPPIQTSKGEKARNPPKWLIASSSPSSSLWPPRPRPPPPSTTRTP</sequence>
<organism evidence="2">
    <name type="scientific">Arundo donax</name>
    <name type="common">Giant reed</name>
    <name type="synonym">Donax arundinaceus</name>
    <dbReference type="NCBI Taxonomy" id="35708"/>
    <lineage>
        <taxon>Eukaryota</taxon>
        <taxon>Viridiplantae</taxon>
        <taxon>Streptophyta</taxon>
        <taxon>Embryophyta</taxon>
        <taxon>Tracheophyta</taxon>
        <taxon>Spermatophyta</taxon>
        <taxon>Magnoliopsida</taxon>
        <taxon>Liliopsida</taxon>
        <taxon>Poales</taxon>
        <taxon>Poaceae</taxon>
        <taxon>PACMAD clade</taxon>
        <taxon>Arundinoideae</taxon>
        <taxon>Arundineae</taxon>
        <taxon>Arundo</taxon>
    </lineage>
</organism>
<evidence type="ECO:0000256" key="1">
    <source>
        <dbReference type="SAM" id="MobiDB-lite"/>
    </source>
</evidence>
<feature type="compositionally biased region" description="Pro residues" evidence="1">
    <location>
        <begin position="36"/>
        <end position="50"/>
    </location>
</feature>
<protein>
    <submittedName>
        <fullName evidence="2">Ccp1</fullName>
    </submittedName>
</protein>
<reference evidence="2" key="2">
    <citation type="journal article" date="2015" name="Data Brief">
        <title>Shoot transcriptome of the giant reed, Arundo donax.</title>
        <authorList>
            <person name="Barrero R.A."/>
            <person name="Guerrero F.D."/>
            <person name="Moolhuijzen P."/>
            <person name="Goolsby J.A."/>
            <person name="Tidwell J."/>
            <person name="Bellgard S.E."/>
            <person name="Bellgard M.I."/>
        </authorList>
    </citation>
    <scope>NUCLEOTIDE SEQUENCE</scope>
    <source>
        <tissue evidence="2">Shoot tissue taken approximately 20 cm above the soil surface</tissue>
    </source>
</reference>
<reference evidence="2" key="1">
    <citation type="submission" date="2014-09" db="EMBL/GenBank/DDBJ databases">
        <authorList>
            <person name="Magalhaes I.L.F."/>
            <person name="Oliveira U."/>
            <person name="Santos F.R."/>
            <person name="Vidigal T.H.D.A."/>
            <person name="Brescovit A.D."/>
            <person name="Santos A.J."/>
        </authorList>
    </citation>
    <scope>NUCLEOTIDE SEQUENCE</scope>
    <source>
        <tissue evidence="2">Shoot tissue taken approximately 20 cm above the soil surface</tissue>
    </source>
</reference>
<feature type="region of interest" description="Disordered" evidence="1">
    <location>
        <begin position="1"/>
        <end position="50"/>
    </location>
</feature>